<proteinExistence type="predicted"/>
<comment type="caution">
    <text evidence="1">The sequence shown here is derived from an EMBL/GenBank/DDBJ whole genome shotgun (WGS) entry which is preliminary data.</text>
</comment>
<dbReference type="Proteomes" id="UP000030345">
    <property type="component" value="Unassembled WGS sequence"/>
</dbReference>
<evidence type="ECO:0000313" key="2">
    <source>
        <dbReference type="Proteomes" id="UP000030345"/>
    </source>
</evidence>
<dbReference type="EMBL" id="JNAS01000002">
    <property type="protein sequence ID" value="KGG08855.1"/>
    <property type="molecule type" value="Genomic_DNA"/>
</dbReference>
<organism evidence="1 2">
    <name type="scientific">Prochlorococcus marinus str. SB</name>
    <dbReference type="NCBI Taxonomy" id="59926"/>
    <lineage>
        <taxon>Bacteria</taxon>
        <taxon>Bacillati</taxon>
        <taxon>Cyanobacteriota</taxon>
        <taxon>Cyanophyceae</taxon>
        <taxon>Synechococcales</taxon>
        <taxon>Prochlorococcaceae</taxon>
        <taxon>Prochlorococcus</taxon>
    </lineage>
</organism>
<evidence type="ECO:0000313" key="1">
    <source>
        <dbReference type="EMBL" id="KGG08855.1"/>
    </source>
</evidence>
<accession>A0A0A2B7U1</accession>
<dbReference type="AlphaFoldDB" id="A0A0A2B7U1"/>
<protein>
    <submittedName>
        <fullName evidence="1">Uncharacterized protein</fullName>
    </submittedName>
</protein>
<name>A0A0A2B7U1_PROMR</name>
<reference evidence="2" key="1">
    <citation type="journal article" date="2014" name="Sci. Data">
        <title>Genomes of diverse isolates of the marine cyanobacterium Prochlorococcus.</title>
        <authorList>
            <person name="Biller S."/>
            <person name="Berube P."/>
            <person name="Thompson J."/>
            <person name="Kelly L."/>
            <person name="Roggensack S."/>
            <person name="Awad L."/>
            <person name="Roache-Johnson K."/>
            <person name="Ding H."/>
            <person name="Giovannoni S.J."/>
            <person name="Moore L.R."/>
            <person name="Chisholm S.W."/>
        </authorList>
    </citation>
    <scope>NUCLEOTIDE SEQUENCE [LARGE SCALE GENOMIC DNA]</scope>
    <source>
        <strain evidence="2">SB</strain>
    </source>
</reference>
<gene>
    <name evidence="1" type="ORF">EV02_1529</name>
</gene>
<sequence>MLLKYKDLYKIRSFPHAFDHKIFLKKLLWKSCEKIFFGRGNIF</sequence>